<evidence type="ECO:0000313" key="1">
    <source>
        <dbReference type="EMBL" id="KAH7902824.1"/>
    </source>
</evidence>
<dbReference type="Proteomes" id="UP000790377">
    <property type="component" value="Unassembled WGS sequence"/>
</dbReference>
<reference evidence="1" key="1">
    <citation type="journal article" date="2021" name="New Phytol.">
        <title>Evolutionary innovations through gain and loss of genes in the ectomycorrhizal Boletales.</title>
        <authorList>
            <person name="Wu G."/>
            <person name="Miyauchi S."/>
            <person name="Morin E."/>
            <person name="Kuo A."/>
            <person name="Drula E."/>
            <person name="Varga T."/>
            <person name="Kohler A."/>
            <person name="Feng B."/>
            <person name="Cao Y."/>
            <person name="Lipzen A."/>
            <person name="Daum C."/>
            <person name="Hundley H."/>
            <person name="Pangilinan J."/>
            <person name="Johnson J."/>
            <person name="Barry K."/>
            <person name="LaButti K."/>
            <person name="Ng V."/>
            <person name="Ahrendt S."/>
            <person name="Min B."/>
            <person name="Choi I.G."/>
            <person name="Park H."/>
            <person name="Plett J.M."/>
            <person name="Magnuson J."/>
            <person name="Spatafora J.W."/>
            <person name="Nagy L.G."/>
            <person name="Henrissat B."/>
            <person name="Grigoriev I.V."/>
            <person name="Yang Z.L."/>
            <person name="Xu J."/>
            <person name="Martin F.M."/>
        </authorList>
    </citation>
    <scope>NUCLEOTIDE SEQUENCE</scope>
    <source>
        <strain evidence="1">ATCC 28755</strain>
    </source>
</reference>
<protein>
    <submittedName>
        <fullName evidence="1">Uncharacterized protein</fullName>
    </submittedName>
</protein>
<keyword evidence="2" id="KW-1185">Reference proteome</keyword>
<dbReference type="EMBL" id="MU269492">
    <property type="protein sequence ID" value="KAH7902824.1"/>
    <property type="molecule type" value="Genomic_DNA"/>
</dbReference>
<gene>
    <name evidence="1" type="ORF">BJ138DRAFT_1200990</name>
</gene>
<comment type="caution">
    <text evidence="1">The sequence shown here is derived from an EMBL/GenBank/DDBJ whole genome shotgun (WGS) entry which is preliminary data.</text>
</comment>
<sequence length="192" mass="21058">MTATQYNWPFFEKYVLAVGPPIGSVTEGGVMSTTVSLSAPVVFSSVQLAFNVVLFLLAVSAFIKHALESRRLSGIWAVNPLMTILVTDHTFYFLWFAVWQMLTIIGFVVDTSPYSTFILEVVNDLAQTFAIILGPRMVVALRSGDLKATEGISEEHVSTIRFGARDLPASNGYEMEPMSEQGPSENLEVLSA</sequence>
<accession>A0ACB7ZQ67</accession>
<organism evidence="1 2">
    <name type="scientific">Hygrophoropsis aurantiaca</name>
    <dbReference type="NCBI Taxonomy" id="72124"/>
    <lineage>
        <taxon>Eukaryota</taxon>
        <taxon>Fungi</taxon>
        <taxon>Dikarya</taxon>
        <taxon>Basidiomycota</taxon>
        <taxon>Agaricomycotina</taxon>
        <taxon>Agaricomycetes</taxon>
        <taxon>Agaricomycetidae</taxon>
        <taxon>Boletales</taxon>
        <taxon>Coniophorineae</taxon>
        <taxon>Hygrophoropsidaceae</taxon>
        <taxon>Hygrophoropsis</taxon>
    </lineage>
</organism>
<evidence type="ECO:0000313" key="2">
    <source>
        <dbReference type="Proteomes" id="UP000790377"/>
    </source>
</evidence>
<name>A0ACB7ZQ67_9AGAM</name>
<proteinExistence type="predicted"/>